<dbReference type="AlphaFoldDB" id="A0A8J1TU20"/>
<reference evidence="2" key="1">
    <citation type="submission" date="2022-03" db="EMBL/GenBank/DDBJ databases">
        <authorList>
            <person name="Martin C."/>
        </authorList>
    </citation>
    <scope>NUCLEOTIDE SEQUENCE</scope>
</reference>
<feature type="compositionally biased region" description="Low complexity" evidence="1">
    <location>
        <begin position="281"/>
        <end position="290"/>
    </location>
</feature>
<accession>A0A8J1TU20</accession>
<feature type="compositionally biased region" description="Polar residues" evidence="1">
    <location>
        <begin position="408"/>
        <end position="429"/>
    </location>
</feature>
<sequence length="429" mass="48396">FTKGNLRPAILNTTKDNTNQTKNILAKEKLRTLIPNTTADDDTRQSKEILAKGKLRTPIPNKTTKDYTRQTRNSLDKELISGFQKNSNQAVKNSRCLIKWNTTNQKMNQNTEKNIRKTMKRSKRSINAEKVSQHILGNTVDKDKQKPSKLSLEGNGTEDSFMAILQNTPGDVHPYPRKYSMKRQTQETHPNVPIICSKLAKYTETEKIEQKGPNVFQRCVSSINKRNKRKCSDFVLSIQGPRLFSKMSKTSNQKSQEEKIKSHKSNIKKEVEKSRKKSKKTVSIDSSSSSDNELITFQTLPPSKLGMLRRKHKVYDISSETSNSGIEERTNIELDVRVISKKKKKPFHVQITDSSSVSVECGPKNSTVNPTNGALNIEDVDRAEMSSINVEKEISKGEITNKHMVGTPSVTSLSSTKETTTQKPCPKNS</sequence>
<protein>
    <submittedName>
        <fullName evidence="2">Uncharacterized protein</fullName>
    </submittedName>
</protein>
<proteinExistence type="predicted"/>
<evidence type="ECO:0000256" key="1">
    <source>
        <dbReference type="SAM" id="MobiDB-lite"/>
    </source>
</evidence>
<feature type="region of interest" description="Disordered" evidence="1">
    <location>
        <begin position="245"/>
        <end position="292"/>
    </location>
</feature>
<comment type="caution">
    <text evidence="2">The sequence shown here is derived from an EMBL/GenBank/DDBJ whole genome shotgun (WGS) entry which is preliminary data.</text>
</comment>
<gene>
    <name evidence="2" type="ORF">OFUS_LOCUS20385</name>
</gene>
<dbReference type="EMBL" id="CAIIXF020000010">
    <property type="protein sequence ID" value="CAH1795919.1"/>
    <property type="molecule type" value="Genomic_DNA"/>
</dbReference>
<name>A0A8J1TU20_OWEFU</name>
<feature type="region of interest" description="Disordered" evidence="1">
    <location>
        <begin position="399"/>
        <end position="429"/>
    </location>
</feature>
<organism evidence="2 3">
    <name type="scientific">Owenia fusiformis</name>
    <name type="common">Polychaete worm</name>
    <dbReference type="NCBI Taxonomy" id="6347"/>
    <lineage>
        <taxon>Eukaryota</taxon>
        <taxon>Metazoa</taxon>
        <taxon>Spiralia</taxon>
        <taxon>Lophotrochozoa</taxon>
        <taxon>Annelida</taxon>
        <taxon>Polychaeta</taxon>
        <taxon>Sedentaria</taxon>
        <taxon>Canalipalpata</taxon>
        <taxon>Sabellida</taxon>
        <taxon>Oweniida</taxon>
        <taxon>Oweniidae</taxon>
        <taxon>Owenia</taxon>
    </lineage>
</organism>
<keyword evidence="3" id="KW-1185">Reference proteome</keyword>
<evidence type="ECO:0000313" key="2">
    <source>
        <dbReference type="EMBL" id="CAH1795919.1"/>
    </source>
</evidence>
<dbReference type="Proteomes" id="UP000749559">
    <property type="component" value="Unassembled WGS sequence"/>
</dbReference>
<feature type="non-terminal residue" evidence="2">
    <location>
        <position position="429"/>
    </location>
</feature>
<feature type="non-terminal residue" evidence="2">
    <location>
        <position position="1"/>
    </location>
</feature>
<evidence type="ECO:0000313" key="3">
    <source>
        <dbReference type="Proteomes" id="UP000749559"/>
    </source>
</evidence>